<name>A0AAN8F8L9_TRICO</name>
<organism evidence="1 2">
    <name type="scientific">Trichostrongylus colubriformis</name>
    <name type="common">Black scour worm</name>
    <dbReference type="NCBI Taxonomy" id="6319"/>
    <lineage>
        <taxon>Eukaryota</taxon>
        <taxon>Metazoa</taxon>
        <taxon>Ecdysozoa</taxon>
        <taxon>Nematoda</taxon>
        <taxon>Chromadorea</taxon>
        <taxon>Rhabditida</taxon>
        <taxon>Rhabditina</taxon>
        <taxon>Rhabditomorpha</taxon>
        <taxon>Strongyloidea</taxon>
        <taxon>Trichostrongylidae</taxon>
        <taxon>Trichostrongylus</taxon>
    </lineage>
</organism>
<keyword evidence="2" id="KW-1185">Reference proteome</keyword>
<dbReference type="Proteomes" id="UP001331761">
    <property type="component" value="Unassembled WGS sequence"/>
</dbReference>
<evidence type="ECO:0000313" key="2">
    <source>
        <dbReference type="Proteomes" id="UP001331761"/>
    </source>
</evidence>
<gene>
    <name evidence="1" type="ORF">GCK32_004435</name>
</gene>
<accession>A0AAN8F8L9</accession>
<comment type="caution">
    <text evidence="1">The sequence shown here is derived from an EMBL/GenBank/DDBJ whole genome shotgun (WGS) entry which is preliminary data.</text>
</comment>
<dbReference type="EMBL" id="WIXE01016668">
    <property type="protein sequence ID" value="KAK5972440.1"/>
    <property type="molecule type" value="Genomic_DNA"/>
</dbReference>
<protein>
    <submittedName>
        <fullName evidence="1">Uncharacterized protein</fullName>
    </submittedName>
</protein>
<proteinExistence type="predicted"/>
<sequence>MQYLSYINSSTGVVSVCVMYQQFRSWT</sequence>
<reference evidence="1 2" key="1">
    <citation type="submission" date="2019-10" db="EMBL/GenBank/DDBJ databases">
        <title>Assembly and Annotation for the nematode Trichostrongylus colubriformis.</title>
        <authorList>
            <person name="Martin J."/>
        </authorList>
    </citation>
    <scope>NUCLEOTIDE SEQUENCE [LARGE SCALE GENOMIC DNA]</scope>
    <source>
        <strain evidence="1">G859</strain>
        <tissue evidence="1">Whole worm</tissue>
    </source>
</reference>
<evidence type="ECO:0000313" key="1">
    <source>
        <dbReference type="EMBL" id="KAK5972440.1"/>
    </source>
</evidence>
<dbReference type="AlphaFoldDB" id="A0AAN8F8L9"/>